<keyword evidence="2" id="KW-0732">Signal</keyword>
<evidence type="ECO:0000259" key="3">
    <source>
        <dbReference type="SMART" id="SM00092"/>
    </source>
</evidence>
<reference evidence="4" key="1">
    <citation type="submission" date="2025-08" db="UniProtKB">
        <authorList>
            <consortium name="Ensembl"/>
        </authorList>
    </citation>
    <scope>IDENTIFICATION</scope>
</reference>
<name>A0A3Q0RG26_AMPCI</name>
<protein>
    <recommendedName>
        <fullName evidence="3">Ribonuclease A-domain domain-containing protein</fullName>
    </recommendedName>
</protein>
<dbReference type="GeneTree" id="ENSGT00670000099148"/>
<keyword evidence="5" id="KW-1185">Reference proteome</keyword>
<feature type="domain" description="Ribonuclease A-domain" evidence="3">
    <location>
        <begin position="29"/>
        <end position="133"/>
    </location>
</feature>
<dbReference type="SMART" id="SM00092">
    <property type="entry name" value="RNAse_Pc"/>
    <property type="match status" value="1"/>
</dbReference>
<dbReference type="GO" id="GO:0004540">
    <property type="term" value="F:RNA nuclease activity"/>
    <property type="evidence" value="ECO:0007669"/>
    <property type="project" value="TreeGrafter"/>
</dbReference>
<dbReference type="SUPFAM" id="SSF54076">
    <property type="entry name" value="RNase A-like"/>
    <property type="match status" value="1"/>
</dbReference>
<dbReference type="Gene3D" id="3.10.130.10">
    <property type="entry name" value="Ribonuclease A-like domain"/>
    <property type="match status" value="1"/>
</dbReference>
<evidence type="ECO:0000313" key="4">
    <source>
        <dbReference type="Ensembl" id="ENSACIP00000007800.1"/>
    </source>
</evidence>
<feature type="signal peptide" evidence="2">
    <location>
        <begin position="1"/>
        <end position="30"/>
    </location>
</feature>
<dbReference type="OMA" id="KNKRIKC"/>
<dbReference type="Ensembl" id="ENSACIT00000008029.1">
    <property type="protein sequence ID" value="ENSACIP00000007800.1"/>
    <property type="gene ID" value="ENSACIG00000006108.1"/>
</dbReference>
<accession>A0A3Q0RG26</accession>
<feature type="chain" id="PRO_5018723196" description="Ribonuclease A-domain domain-containing protein" evidence="2">
    <location>
        <begin position="31"/>
        <end position="137"/>
    </location>
</feature>
<organism evidence="4 5">
    <name type="scientific">Amphilophus citrinellus</name>
    <name type="common">Midas cichlid</name>
    <name type="synonym">Cichlasoma citrinellum</name>
    <dbReference type="NCBI Taxonomy" id="61819"/>
    <lineage>
        <taxon>Eukaryota</taxon>
        <taxon>Metazoa</taxon>
        <taxon>Chordata</taxon>
        <taxon>Craniata</taxon>
        <taxon>Vertebrata</taxon>
        <taxon>Euteleostomi</taxon>
        <taxon>Actinopterygii</taxon>
        <taxon>Neopterygii</taxon>
        <taxon>Teleostei</taxon>
        <taxon>Neoteleostei</taxon>
        <taxon>Acanthomorphata</taxon>
        <taxon>Ovalentaria</taxon>
        <taxon>Cichlomorphae</taxon>
        <taxon>Cichliformes</taxon>
        <taxon>Cichlidae</taxon>
        <taxon>New World cichlids</taxon>
        <taxon>Cichlasomatinae</taxon>
        <taxon>Heroini</taxon>
        <taxon>Amphilophus</taxon>
    </lineage>
</organism>
<dbReference type="InterPro" id="IPR001427">
    <property type="entry name" value="RNaseA"/>
</dbReference>
<dbReference type="Proteomes" id="UP000261340">
    <property type="component" value="Unplaced"/>
</dbReference>
<reference evidence="4" key="2">
    <citation type="submission" date="2025-09" db="UniProtKB">
        <authorList>
            <consortium name="Ensembl"/>
        </authorList>
    </citation>
    <scope>IDENTIFICATION</scope>
</reference>
<evidence type="ECO:0000313" key="5">
    <source>
        <dbReference type="Proteomes" id="UP000261340"/>
    </source>
</evidence>
<dbReference type="PANTHER" id="PTHR11437">
    <property type="entry name" value="RIBONUCLEASE"/>
    <property type="match status" value="1"/>
</dbReference>
<evidence type="ECO:0000256" key="2">
    <source>
        <dbReference type="SAM" id="SignalP"/>
    </source>
</evidence>
<proteinExistence type="inferred from homology"/>
<dbReference type="InterPro" id="IPR036816">
    <property type="entry name" value="RNaseA-like_dom_sf"/>
</dbReference>
<evidence type="ECO:0000256" key="1">
    <source>
        <dbReference type="ARBA" id="ARBA00005600"/>
    </source>
</evidence>
<dbReference type="GO" id="GO:0003676">
    <property type="term" value="F:nucleic acid binding"/>
    <property type="evidence" value="ECO:0007669"/>
    <property type="project" value="InterPro"/>
</dbReference>
<dbReference type="Pfam" id="PF00074">
    <property type="entry name" value="RnaseA"/>
    <property type="match status" value="1"/>
</dbReference>
<dbReference type="AlphaFoldDB" id="A0A3Q0RG26"/>
<dbReference type="GO" id="GO:0050830">
    <property type="term" value="P:defense response to Gram-positive bacterium"/>
    <property type="evidence" value="ECO:0007669"/>
    <property type="project" value="TreeGrafter"/>
</dbReference>
<sequence length="137" mass="15730">MDICVFLPQGIMRVQCVCLLLLLLSAPALSQSYKDFKRKHILPQKGSHNCNNMMININGRNECKSLNNFINTQVTLIVALCQFNKNGWITHKCDVIDCIMISSKPCRYQNLTLRKNKTIKCENGLPVHLQNRGRLRQ</sequence>
<comment type="similarity">
    <text evidence="1">Belongs to the pancreatic ribonuclease family.</text>
</comment>
<dbReference type="InterPro" id="IPR023412">
    <property type="entry name" value="RNaseA_domain"/>
</dbReference>